<evidence type="ECO:0000313" key="24">
    <source>
        <dbReference type="Proteomes" id="UP000314986"/>
    </source>
</evidence>
<evidence type="ECO:0000256" key="17">
    <source>
        <dbReference type="PIRNR" id="PIRNR000168"/>
    </source>
</evidence>
<evidence type="ECO:0000256" key="12">
    <source>
        <dbReference type="ARBA" id="ARBA00036704"/>
    </source>
</evidence>
<dbReference type="FunFam" id="1.20.140.10:FF:000010">
    <property type="entry name" value="Acyl-coenzyme A oxidase"/>
    <property type="match status" value="1"/>
</dbReference>
<dbReference type="InterPro" id="IPR009100">
    <property type="entry name" value="AcylCoA_DH/oxidase_NM_dom_sf"/>
</dbReference>
<accession>A0A4W3H5J6</accession>
<dbReference type="Pfam" id="PF22924">
    <property type="entry name" value="ACOX_C_alpha1"/>
    <property type="match status" value="1"/>
</dbReference>
<comment type="similarity">
    <text evidence="4 17">Belongs to the acyl-CoA oxidase family.</text>
</comment>
<dbReference type="Ensembl" id="ENSCMIT00000005453.1">
    <property type="protein sequence ID" value="ENSCMIP00000005269.1"/>
    <property type="gene ID" value="ENSCMIG00000003038.1"/>
</dbReference>
<evidence type="ECO:0000256" key="5">
    <source>
        <dbReference type="ARBA" id="ARBA00022630"/>
    </source>
</evidence>
<comment type="catalytic activity">
    <reaction evidence="13">
        <text>hexadecanoyl-CoA + O2 = (2E)-hexadecenoyl-CoA + H2O2</text>
        <dbReference type="Rhea" id="RHEA:40167"/>
        <dbReference type="ChEBI" id="CHEBI:15379"/>
        <dbReference type="ChEBI" id="CHEBI:16240"/>
        <dbReference type="ChEBI" id="CHEBI:57379"/>
        <dbReference type="ChEBI" id="CHEBI:61526"/>
    </reaction>
    <physiologicalReaction direction="left-to-right" evidence="13">
        <dbReference type="Rhea" id="RHEA:40168"/>
    </physiologicalReaction>
</comment>
<dbReference type="FunFam" id="1.20.140.10:FF:000007">
    <property type="entry name" value="Acyl-coenzyme A oxidase"/>
    <property type="match status" value="1"/>
</dbReference>
<evidence type="ECO:0000256" key="15">
    <source>
        <dbReference type="ARBA" id="ARBA00053000"/>
    </source>
</evidence>
<comment type="catalytic activity">
    <reaction evidence="15">
        <text>(2S)-pristanoyl-CoA + O2 = (2E)-pristenoyl-CoA + H2O2</text>
        <dbReference type="Rhea" id="RHEA:40459"/>
        <dbReference type="ChEBI" id="CHEBI:15379"/>
        <dbReference type="ChEBI" id="CHEBI:16240"/>
        <dbReference type="ChEBI" id="CHEBI:77099"/>
        <dbReference type="ChEBI" id="CHEBI:77293"/>
    </reaction>
    <physiologicalReaction direction="left-to-right" evidence="15">
        <dbReference type="Rhea" id="RHEA:40460"/>
    </physiologicalReaction>
</comment>
<evidence type="ECO:0000256" key="3">
    <source>
        <dbReference type="ARBA" id="ARBA00004846"/>
    </source>
</evidence>
<dbReference type="GO" id="GO:0016402">
    <property type="term" value="F:pristanoyl-CoA oxidase activity"/>
    <property type="evidence" value="ECO:0007669"/>
    <property type="project" value="TreeGrafter"/>
</dbReference>
<comment type="catalytic activity">
    <reaction evidence="12">
        <text>hexadecanedioyl-CoA + O2 = (2E)-hexadecenedioyl-CoA + H2O2</text>
        <dbReference type="Rhea" id="RHEA:40275"/>
        <dbReference type="ChEBI" id="CHEBI:15379"/>
        <dbReference type="ChEBI" id="CHEBI:16240"/>
        <dbReference type="ChEBI" id="CHEBI:77075"/>
        <dbReference type="ChEBI" id="CHEBI:77085"/>
    </reaction>
    <physiologicalReaction direction="left-to-right" evidence="12">
        <dbReference type="Rhea" id="RHEA:40276"/>
    </physiologicalReaction>
</comment>
<evidence type="ECO:0000259" key="22">
    <source>
        <dbReference type="Pfam" id="PF22924"/>
    </source>
</evidence>
<proteinExistence type="inferred from homology"/>
<evidence type="ECO:0000256" key="16">
    <source>
        <dbReference type="ARBA" id="ARBA00059159"/>
    </source>
</evidence>
<dbReference type="InterPro" id="IPR055060">
    <property type="entry name" value="ACOX_C_alpha1"/>
</dbReference>
<dbReference type="InParanoid" id="A0A4W3H5J6"/>
<keyword evidence="24" id="KW-1185">Reference proteome</keyword>
<gene>
    <name evidence="23" type="primary">acox3</name>
</gene>
<dbReference type="InterPro" id="IPR006091">
    <property type="entry name" value="Acyl-CoA_Oxase/DH_mid-dom"/>
</dbReference>
<comment type="catalytic activity">
    <reaction evidence="14">
        <text>tetracosanoyl-CoA + O2 = (2E)-tetracosenoyl-CoA + H2O2</text>
        <dbReference type="Rhea" id="RHEA:40319"/>
        <dbReference type="ChEBI" id="CHEBI:15379"/>
        <dbReference type="ChEBI" id="CHEBI:16240"/>
        <dbReference type="ChEBI" id="CHEBI:65052"/>
        <dbReference type="ChEBI" id="CHEBI:74693"/>
    </reaction>
    <physiologicalReaction direction="left-to-right" evidence="14">
        <dbReference type="Rhea" id="RHEA:40320"/>
    </physiologicalReaction>
</comment>
<keyword evidence="7" id="KW-0276">Fatty acid metabolism</keyword>
<dbReference type="Gene3D" id="2.40.110.10">
    <property type="entry name" value="Butyryl-CoA Dehydrogenase, subunit A, domain 2"/>
    <property type="match status" value="1"/>
</dbReference>
<dbReference type="GO" id="GO:0071949">
    <property type="term" value="F:FAD binding"/>
    <property type="evidence" value="ECO:0007669"/>
    <property type="project" value="InterPro"/>
</dbReference>
<reference evidence="24" key="2">
    <citation type="journal article" date="2007" name="PLoS Biol.">
        <title>Survey sequencing and comparative analysis of the elephant shark (Callorhinchus milii) genome.</title>
        <authorList>
            <person name="Venkatesh B."/>
            <person name="Kirkness E.F."/>
            <person name="Loh Y.H."/>
            <person name="Halpern A.L."/>
            <person name="Lee A.P."/>
            <person name="Johnson J."/>
            <person name="Dandona N."/>
            <person name="Viswanathan L.D."/>
            <person name="Tay A."/>
            <person name="Venter J.C."/>
            <person name="Strausberg R.L."/>
            <person name="Brenner S."/>
        </authorList>
    </citation>
    <scope>NUCLEOTIDE SEQUENCE [LARGE SCALE GENOMIC DNA]</scope>
</reference>
<dbReference type="SUPFAM" id="SSF47203">
    <property type="entry name" value="Acyl-CoA dehydrogenase C-terminal domain-like"/>
    <property type="match status" value="2"/>
</dbReference>
<comment type="cofactor">
    <cofactor evidence="1">
        <name>FAD</name>
        <dbReference type="ChEBI" id="CHEBI:57692"/>
    </cofactor>
</comment>
<dbReference type="PANTHER" id="PTHR10909:SF390">
    <property type="entry name" value="PEROXISOMAL ACYL-COENZYME A OXIDASE 3"/>
    <property type="match status" value="1"/>
</dbReference>
<evidence type="ECO:0000256" key="13">
    <source>
        <dbReference type="ARBA" id="ARBA00036893"/>
    </source>
</evidence>
<feature type="domain" description="Acyl-CoA oxidase/dehydrogenase middle" evidence="21">
    <location>
        <begin position="162"/>
        <end position="273"/>
    </location>
</feature>
<evidence type="ECO:0000256" key="14">
    <source>
        <dbReference type="ARBA" id="ARBA00048405"/>
    </source>
</evidence>
<keyword evidence="5 17" id="KW-0285">Flavoprotein</keyword>
<dbReference type="FunFam" id="2.40.110.10:FF:000005">
    <property type="entry name" value="Acyl-coenzyme A oxidase"/>
    <property type="match status" value="1"/>
</dbReference>
<keyword evidence="9" id="KW-0443">Lipid metabolism</keyword>
<comment type="subcellular location">
    <subcellularLocation>
        <location evidence="2">Peroxisome</location>
    </subcellularLocation>
</comment>
<organism evidence="23 24">
    <name type="scientific">Callorhinchus milii</name>
    <name type="common">Ghost shark</name>
    <dbReference type="NCBI Taxonomy" id="7868"/>
    <lineage>
        <taxon>Eukaryota</taxon>
        <taxon>Metazoa</taxon>
        <taxon>Chordata</taxon>
        <taxon>Craniata</taxon>
        <taxon>Vertebrata</taxon>
        <taxon>Chondrichthyes</taxon>
        <taxon>Holocephali</taxon>
        <taxon>Chimaeriformes</taxon>
        <taxon>Callorhinchidae</taxon>
        <taxon>Callorhinchus</taxon>
    </lineage>
</organism>
<dbReference type="AlphaFoldDB" id="A0A4W3H5J6"/>
<evidence type="ECO:0000256" key="11">
    <source>
        <dbReference type="ARBA" id="ARBA00036397"/>
    </source>
</evidence>
<comment type="function">
    <text evidence="16">Oxidizes the CoA-esters of 2-methyl-branched fatty acids.</text>
</comment>
<evidence type="ECO:0000256" key="7">
    <source>
        <dbReference type="ARBA" id="ARBA00022832"/>
    </source>
</evidence>
<dbReference type="Proteomes" id="UP000314986">
    <property type="component" value="Unassembled WGS sequence"/>
</dbReference>
<dbReference type="GO" id="GO:0005504">
    <property type="term" value="F:fatty acid binding"/>
    <property type="evidence" value="ECO:0007669"/>
    <property type="project" value="InterPro"/>
</dbReference>
<keyword evidence="10" id="KW-0576">Peroxisome</keyword>
<feature type="active site" description="Proton acceptor" evidence="18">
    <location>
        <position position="458"/>
    </location>
</feature>
<feature type="domain" description="Acyl-CoA oxidase C-alpha1" evidence="22">
    <location>
        <begin position="309"/>
        <end position="473"/>
    </location>
</feature>
<feature type="binding site" evidence="19">
    <location>
        <position position="166"/>
    </location>
    <ligand>
        <name>FAD</name>
        <dbReference type="ChEBI" id="CHEBI:57692"/>
    </ligand>
</feature>
<comment type="pathway">
    <text evidence="3">Lipid metabolism; peroxisomal fatty acid beta-oxidation.</text>
</comment>
<dbReference type="OMA" id="SINKRFA"/>
<dbReference type="Gene3D" id="1.20.140.10">
    <property type="entry name" value="Butyryl-CoA Dehydrogenase, subunit A, domain 3"/>
    <property type="match status" value="2"/>
</dbReference>
<dbReference type="PIRSF" id="PIRSF000168">
    <property type="entry name" value="Acyl-CoA_oxidase"/>
    <property type="match status" value="1"/>
</dbReference>
<dbReference type="CDD" id="cd01150">
    <property type="entry name" value="AXO"/>
    <property type="match status" value="1"/>
</dbReference>
<evidence type="ECO:0000256" key="18">
    <source>
        <dbReference type="PIRSR" id="PIRSR000168-1"/>
    </source>
</evidence>
<sequence>MGAPITIHSEENILDSLLPDFPNGPLDLYRKKASFNWKELALFWDGKEIINIKKHVFKTMENDPVFARQPGEDLTLEKQRELTFLRCRRLFEYDILTLEEAMQNPLQAVAISDCFGMYDWSLSVKYFLNRQVSTFSGTVIVSGSSRHLDYIKKINNMEIFGCFALTELSHGSNARAMRTTAKYDPTTQEFIITSPDFEAAKFWVGNLGKTATHAVVFAQLYTPGGECHGLHSFIVQIRDPKTLLPMPGVMVGDMGKKLGQNGLDNGFVMFHDVRIPRENLLNRTGDVTPEGIYVSPFKDSNQRFGASLGALSAGRVTIAGIAVVNLKLCLSIAIRYSAVRRQFGPTDNEEIPVLEYQMQQWRLIPYLAATFALDHFSKTFFLSYAEFQMGLMMKDKSERQKELGREIHAVSSASKPLVSWTAQQGIQECREACGGHGFLAMNRIGDIRNDNDPNCTYEGDNNVLLQQTSNYLLGWVKIKHQDQGTVKSPLHSIDFLEDFNSILNQKFISTNDDGMDASVALAAYKWLVCYLLRESHMKFDQEKKSGKSDFESRNNSQVYYCRSLAIAFIEYNVFQRFHDFTHNCSTPTSLQPVLKRLSALYGLWALSKHTAVLYQGGYFHGEQPAKSLQNAILNLCAQLKNDAVALVDVIAPPDFILNSPIGKADGEIHKNLWTAVLQGKSVLERPSWWAEFCVNKPSVNSLRSKL</sequence>
<dbReference type="PANTHER" id="PTHR10909">
    <property type="entry name" value="ELECTRON TRANSPORT OXIDOREDUCTASE"/>
    <property type="match status" value="1"/>
</dbReference>
<evidence type="ECO:0000256" key="8">
    <source>
        <dbReference type="ARBA" id="ARBA00023002"/>
    </source>
</evidence>
<reference evidence="24" key="1">
    <citation type="journal article" date="2006" name="Science">
        <title>Ancient noncoding elements conserved in the human genome.</title>
        <authorList>
            <person name="Venkatesh B."/>
            <person name="Kirkness E.F."/>
            <person name="Loh Y.H."/>
            <person name="Halpern A.L."/>
            <person name="Lee A.P."/>
            <person name="Johnson J."/>
            <person name="Dandona N."/>
            <person name="Viswanathan L.D."/>
            <person name="Tay A."/>
            <person name="Venter J.C."/>
            <person name="Strausberg R.L."/>
            <person name="Brenner S."/>
        </authorList>
    </citation>
    <scope>NUCLEOTIDE SEQUENCE [LARGE SCALE GENOMIC DNA]</scope>
</reference>
<reference evidence="23" key="5">
    <citation type="submission" date="2025-09" db="UniProtKB">
        <authorList>
            <consortium name="Ensembl"/>
        </authorList>
    </citation>
    <scope>IDENTIFICATION</scope>
</reference>
<dbReference type="InterPro" id="IPR046373">
    <property type="entry name" value="Acyl-CoA_Oxase/DH_mid-dom_sf"/>
</dbReference>
<reference evidence="23" key="4">
    <citation type="submission" date="2025-08" db="UniProtKB">
        <authorList>
            <consortium name="Ensembl"/>
        </authorList>
    </citation>
    <scope>IDENTIFICATION</scope>
</reference>
<dbReference type="InterPro" id="IPR034171">
    <property type="entry name" value="ACO"/>
</dbReference>
<dbReference type="Pfam" id="PF01756">
    <property type="entry name" value="ACOX"/>
    <property type="match status" value="1"/>
</dbReference>
<keyword evidence="8" id="KW-0560">Oxidoreductase</keyword>
<dbReference type="SUPFAM" id="SSF56645">
    <property type="entry name" value="Acyl-CoA dehydrogenase NM domain-like"/>
    <property type="match status" value="1"/>
</dbReference>
<evidence type="ECO:0000313" key="23">
    <source>
        <dbReference type="Ensembl" id="ENSCMIP00000005269.1"/>
    </source>
</evidence>
<keyword evidence="6 17" id="KW-0274">FAD</keyword>
<dbReference type="GeneTree" id="ENSGT00940000159423"/>
<evidence type="ECO:0000256" key="4">
    <source>
        <dbReference type="ARBA" id="ARBA00006288"/>
    </source>
</evidence>
<dbReference type="InterPro" id="IPR036250">
    <property type="entry name" value="AcylCo_DH-like_C"/>
</dbReference>
<dbReference type="GO" id="GO:0055088">
    <property type="term" value="P:lipid homeostasis"/>
    <property type="evidence" value="ECO:0007669"/>
    <property type="project" value="TreeGrafter"/>
</dbReference>
<evidence type="ECO:0000259" key="20">
    <source>
        <dbReference type="Pfam" id="PF01756"/>
    </source>
</evidence>
<dbReference type="InterPro" id="IPR002655">
    <property type="entry name" value="Acyl-CoA_oxidase_C"/>
</dbReference>
<dbReference type="STRING" id="7868.ENSCMIP00000005269"/>
<name>A0A4W3H5J6_CALMI</name>
<feature type="binding site" evidence="19">
    <location>
        <position position="205"/>
    </location>
    <ligand>
        <name>FAD</name>
        <dbReference type="ChEBI" id="CHEBI:57692"/>
    </ligand>
</feature>
<feature type="domain" description="Acyl-CoA oxidase C-terminal" evidence="20">
    <location>
        <begin position="518"/>
        <end position="693"/>
    </location>
</feature>
<evidence type="ECO:0000259" key="21">
    <source>
        <dbReference type="Pfam" id="PF02770"/>
    </source>
</evidence>
<evidence type="ECO:0000256" key="1">
    <source>
        <dbReference type="ARBA" id="ARBA00001974"/>
    </source>
</evidence>
<comment type="catalytic activity">
    <reaction evidence="11">
        <text>a 2,3-saturated acyl-CoA + O2 = a (2E)-enoyl-CoA + H2O2</text>
        <dbReference type="Rhea" id="RHEA:38959"/>
        <dbReference type="ChEBI" id="CHEBI:15379"/>
        <dbReference type="ChEBI" id="CHEBI:16240"/>
        <dbReference type="ChEBI" id="CHEBI:58856"/>
        <dbReference type="ChEBI" id="CHEBI:65111"/>
        <dbReference type="EC" id="1.3.3.6"/>
    </reaction>
    <physiologicalReaction direction="left-to-right" evidence="11">
        <dbReference type="Rhea" id="RHEA:38960"/>
    </physiologicalReaction>
</comment>
<reference evidence="24" key="3">
    <citation type="journal article" date="2014" name="Nature">
        <title>Elephant shark genome provides unique insights into gnathostome evolution.</title>
        <authorList>
            <consortium name="International Elephant Shark Genome Sequencing Consortium"/>
            <person name="Venkatesh B."/>
            <person name="Lee A.P."/>
            <person name="Ravi V."/>
            <person name="Maurya A.K."/>
            <person name="Lian M.M."/>
            <person name="Swann J.B."/>
            <person name="Ohta Y."/>
            <person name="Flajnik M.F."/>
            <person name="Sutoh Y."/>
            <person name="Kasahara M."/>
            <person name="Hoon S."/>
            <person name="Gangu V."/>
            <person name="Roy S.W."/>
            <person name="Irimia M."/>
            <person name="Korzh V."/>
            <person name="Kondrychyn I."/>
            <person name="Lim Z.W."/>
            <person name="Tay B.H."/>
            <person name="Tohari S."/>
            <person name="Kong K.W."/>
            <person name="Ho S."/>
            <person name="Lorente-Galdos B."/>
            <person name="Quilez J."/>
            <person name="Marques-Bonet T."/>
            <person name="Raney B.J."/>
            <person name="Ingham P.W."/>
            <person name="Tay A."/>
            <person name="Hillier L.W."/>
            <person name="Minx P."/>
            <person name="Boehm T."/>
            <person name="Wilson R.K."/>
            <person name="Brenner S."/>
            <person name="Warren W.C."/>
        </authorList>
    </citation>
    <scope>NUCLEOTIDE SEQUENCE [LARGE SCALE GENOMIC DNA]</scope>
</reference>
<evidence type="ECO:0000256" key="9">
    <source>
        <dbReference type="ARBA" id="ARBA00023098"/>
    </source>
</evidence>
<evidence type="ECO:0000256" key="10">
    <source>
        <dbReference type="ARBA" id="ARBA00023140"/>
    </source>
</evidence>
<dbReference type="GO" id="GO:0033540">
    <property type="term" value="P:fatty acid beta-oxidation using acyl-CoA oxidase"/>
    <property type="evidence" value="ECO:0007669"/>
    <property type="project" value="InterPro"/>
</dbReference>
<dbReference type="InterPro" id="IPR012258">
    <property type="entry name" value="Acyl-CoA_oxidase"/>
</dbReference>
<evidence type="ECO:0000256" key="6">
    <source>
        <dbReference type="ARBA" id="ARBA00022827"/>
    </source>
</evidence>
<protein>
    <recommendedName>
        <fullName evidence="17">Acyl-coenzyme A oxidase</fullName>
    </recommendedName>
</protein>
<dbReference type="Pfam" id="PF02770">
    <property type="entry name" value="Acyl-CoA_dh_M"/>
    <property type="match status" value="1"/>
</dbReference>
<evidence type="ECO:0000256" key="19">
    <source>
        <dbReference type="PIRSR" id="PIRSR000168-2"/>
    </source>
</evidence>
<evidence type="ECO:0000256" key="2">
    <source>
        <dbReference type="ARBA" id="ARBA00004275"/>
    </source>
</evidence>
<dbReference type="GO" id="GO:0005777">
    <property type="term" value="C:peroxisome"/>
    <property type="evidence" value="ECO:0007669"/>
    <property type="project" value="UniProtKB-SubCell"/>
</dbReference>